<dbReference type="STRING" id="1765967.BW247_14885"/>
<dbReference type="RefSeq" id="WP_076837837.1">
    <property type="nucleotide sequence ID" value="NZ_CP019434.1"/>
</dbReference>
<dbReference type="Pfam" id="PF01584">
    <property type="entry name" value="CheW"/>
    <property type="match status" value="1"/>
</dbReference>
<dbReference type="SUPFAM" id="SSF50341">
    <property type="entry name" value="CheW-like"/>
    <property type="match status" value="1"/>
</dbReference>
<sequence>MAISKLNTLIFNLASGLRVAMPQAGLAEVVLQQTMTPAEGDDEPWLLGFLEWRGEQVPVVDPGVICGHPVPTGDAIHRFGVLYGLEHIVGLDYYAFALDGVPHPARVGPDDVLPDTRSETDTCPAVAAAVSIEDQPAVIPDFPFIEHLLEKRLAHL</sequence>
<dbReference type="KEGG" id="afy:BW247_14885"/>
<organism evidence="2 3">
    <name type="scientific">Acidihalobacter ferrooxydans</name>
    <dbReference type="NCBI Taxonomy" id="1765967"/>
    <lineage>
        <taxon>Bacteria</taxon>
        <taxon>Pseudomonadati</taxon>
        <taxon>Pseudomonadota</taxon>
        <taxon>Gammaproteobacteria</taxon>
        <taxon>Chromatiales</taxon>
        <taxon>Ectothiorhodospiraceae</taxon>
        <taxon>Acidihalobacter</taxon>
    </lineage>
</organism>
<reference evidence="2 3" key="1">
    <citation type="submission" date="2017-01" db="EMBL/GenBank/DDBJ databases">
        <title>Draft sequence of Acidihalobacter ferrooxidans strain DSM 14175 (strain V8).</title>
        <authorList>
            <person name="Khaleque H.N."/>
            <person name="Ramsay J.P."/>
            <person name="Murphy R.J.T."/>
            <person name="Kaksonen A.H."/>
            <person name="Boxall N.J."/>
            <person name="Watkin E.L.J."/>
        </authorList>
    </citation>
    <scope>NUCLEOTIDE SEQUENCE [LARGE SCALE GENOMIC DNA]</scope>
    <source>
        <strain evidence="2 3">V8</strain>
    </source>
</reference>
<protein>
    <recommendedName>
        <fullName evidence="1">CheW-like domain-containing protein</fullName>
    </recommendedName>
</protein>
<dbReference type="GO" id="GO:0006935">
    <property type="term" value="P:chemotaxis"/>
    <property type="evidence" value="ECO:0007669"/>
    <property type="project" value="InterPro"/>
</dbReference>
<dbReference type="GO" id="GO:0007165">
    <property type="term" value="P:signal transduction"/>
    <property type="evidence" value="ECO:0007669"/>
    <property type="project" value="InterPro"/>
</dbReference>
<dbReference type="EMBL" id="CP019434">
    <property type="protein sequence ID" value="APZ44214.1"/>
    <property type="molecule type" value="Genomic_DNA"/>
</dbReference>
<keyword evidence="3" id="KW-1185">Reference proteome</keyword>
<evidence type="ECO:0000259" key="1">
    <source>
        <dbReference type="PROSITE" id="PS50851"/>
    </source>
</evidence>
<feature type="domain" description="CheW-like" evidence="1">
    <location>
        <begin position="5"/>
        <end position="151"/>
    </location>
</feature>
<dbReference type="InterPro" id="IPR036061">
    <property type="entry name" value="CheW-like_dom_sf"/>
</dbReference>
<proteinExistence type="predicted"/>
<evidence type="ECO:0000313" key="2">
    <source>
        <dbReference type="EMBL" id="APZ44214.1"/>
    </source>
</evidence>
<evidence type="ECO:0000313" key="3">
    <source>
        <dbReference type="Proteomes" id="UP000243807"/>
    </source>
</evidence>
<gene>
    <name evidence="2" type="ORF">BW247_14885</name>
</gene>
<dbReference type="InterPro" id="IPR002545">
    <property type="entry name" value="CheW-lke_dom"/>
</dbReference>
<accession>A0A1P8UK90</accession>
<dbReference type="OrthoDB" id="5765252at2"/>
<name>A0A1P8UK90_9GAMM</name>
<dbReference type="Proteomes" id="UP000243807">
    <property type="component" value="Chromosome"/>
</dbReference>
<dbReference type="AlphaFoldDB" id="A0A1P8UK90"/>
<dbReference type="PROSITE" id="PS50851">
    <property type="entry name" value="CHEW"/>
    <property type="match status" value="1"/>
</dbReference>